<dbReference type="Proteomes" id="UP000297716">
    <property type="component" value="Unassembled WGS sequence"/>
</dbReference>
<protein>
    <submittedName>
        <fullName evidence="1">Uncharacterized protein</fullName>
    </submittedName>
</protein>
<dbReference type="EMBL" id="SKBN01000008">
    <property type="protein sequence ID" value="TGJ87939.1"/>
    <property type="molecule type" value="Genomic_DNA"/>
</dbReference>
<evidence type="ECO:0000313" key="1">
    <source>
        <dbReference type="EMBL" id="TGJ87939.1"/>
    </source>
</evidence>
<keyword evidence="2" id="KW-1185">Reference proteome</keyword>
<accession>A0A4Z0YU66</accession>
<proteinExistence type="predicted"/>
<comment type="caution">
    <text evidence="1">The sequence shown here is derived from an EMBL/GenBank/DDBJ whole genome shotgun (WGS) entry which is preliminary data.</text>
</comment>
<organism evidence="1 2">
    <name type="scientific">Xylaria hypoxylon</name>
    <dbReference type="NCBI Taxonomy" id="37992"/>
    <lineage>
        <taxon>Eukaryota</taxon>
        <taxon>Fungi</taxon>
        <taxon>Dikarya</taxon>
        <taxon>Ascomycota</taxon>
        <taxon>Pezizomycotina</taxon>
        <taxon>Sordariomycetes</taxon>
        <taxon>Xylariomycetidae</taxon>
        <taxon>Xylariales</taxon>
        <taxon>Xylariaceae</taxon>
        <taxon>Xylaria</taxon>
    </lineage>
</organism>
<evidence type="ECO:0000313" key="2">
    <source>
        <dbReference type="Proteomes" id="UP000297716"/>
    </source>
</evidence>
<reference evidence="1 2" key="1">
    <citation type="submission" date="2019-03" db="EMBL/GenBank/DDBJ databases">
        <title>Draft genome sequence of Xylaria hypoxylon DSM 108379, a ubiquitous saprotrophic-parasitic fungi on hardwood.</title>
        <authorList>
            <person name="Buettner E."/>
            <person name="Leonhardt S."/>
            <person name="Gebauer A.M."/>
            <person name="Liers C."/>
            <person name="Hofrichter M."/>
            <person name="Kellner H."/>
        </authorList>
    </citation>
    <scope>NUCLEOTIDE SEQUENCE [LARGE SCALE GENOMIC DNA]</scope>
    <source>
        <strain evidence="1 2">DSM 108379</strain>
    </source>
</reference>
<dbReference type="AlphaFoldDB" id="A0A4Z0YU66"/>
<name>A0A4Z0YU66_9PEZI</name>
<dbReference type="OrthoDB" id="4741522at2759"/>
<sequence>MLLIRLRIDPFANLPTPHYLVGSIPSGPDLDEGCYKPTPFENVDYDRFCMCSYYDPETFDAGGVRSWVTCDPYNHEQTKTVHNNDKLSSCINACSKSFEKAKRAAEAGVDLSKRQDEYWFCHAVNFIEGELCGRQTKAFGLIIWKTNIFI</sequence>
<gene>
    <name evidence="1" type="ORF">E0Z10_g874</name>
</gene>